<feature type="transmembrane region" description="Helical" evidence="6">
    <location>
        <begin position="12"/>
        <end position="36"/>
    </location>
</feature>
<dbReference type="GO" id="GO:0005886">
    <property type="term" value="C:plasma membrane"/>
    <property type="evidence" value="ECO:0007669"/>
    <property type="project" value="UniProtKB-SubCell"/>
</dbReference>
<feature type="transmembrane region" description="Helical" evidence="6">
    <location>
        <begin position="384"/>
        <end position="402"/>
    </location>
</feature>
<feature type="transmembrane region" description="Helical" evidence="6">
    <location>
        <begin position="48"/>
        <end position="67"/>
    </location>
</feature>
<feature type="transmembrane region" description="Helical" evidence="6">
    <location>
        <begin position="325"/>
        <end position="347"/>
    </location>
</feature>
<feature type="transmembrane region" description="Helical" evidence="6">
    <location>
        <begin position="187"/>
        <end position="206"/>
    </location>
</feature>
<dbReference type="PANTHER" id="PTHR42770:SF7">
    <property type="entry name" value="MEMBRANE PROTEIN"/>
    <property type="match status" value="1"/>
</dbReference>
<keyword evidence="2" id="KW-1003">Cell membrane</keyword>
<evidence type="ECO:0000256" key="2">
    <source>
        <dbReference type="ARBA" id="ARBA00022475"/>
    </source>
</evidence>
<feature type="transmembrane region" description="Helical" evidence="6">
    <location>
        <begin position="267"/>
        <end position="293"/>
    </location>
</feature>
<dbReference type="InterPro" id="IPR050367">
    <property type="entry name" value="APC_superfamily"/>
</dbReference>
<evidence type="ECO:0000256" key="1">
    <source>
        <dbReference type="ARBA" id="ARBA00004651"/>
    </source>
</evidence>
<dbReference type="AlphaFoldDB" id="A0A7V3VSZ1"/>
<comment type="caution">
    <text evidence="7">The sequence shown here is derived from an EMBL/GenBank/DDBJ whole genome shotgun (WGS) entry which is preliminary data.</text>
</comment>
<keyword evidence="5 6" id="KW-0472">Membrane</keyword>
<keyword evidence="4 6" id="KW-1133">Transmembrane helix</keyword>
<organism evidence="7">
    <name type="scientific">Mesoaciditoga lauensis</name>
    <dbReference type="NCBI Taxonomy" id="1495039"/>
    <lineage>
        <taxon>Bacteria</taxon>
        <taxon>Thermotogati</taxon>
        <taxon>Thermotogota</taxon>
        <taxon>Thermotogae</taxon>
        <taxon>Mesoaciditogales</taxon>
        <taxon>Mesoaciditogaceae</taxon>
        <taxon>Mesoaciditoga</taxon>
    </lineage>
</organism>
<gene>
    <name evidence="7" type="ORF">ENX73_05860</name>
</gene>
<evidence type="ECO:0000256" key="4">
    <source>
        <dbReference type="ARBA" id="ARBA00022989"/>
    </source>
</evidence>
<dbReference type="PIRSF" id="PIRSF006060">
    <property type="entry name" value="AA_transporter"/>
    <property type="match status" value="1"/>
</dbReference>
<comment type="subcellular location">
    <subcellularLocation>
        <location evidence="1">Cell membrane</location>
        <topology evidence="1">Multi-pass membrane protein</topology>
    </subcellularLocation>
</comment>
<evidence type="ECO:0000256" key="3">
    <source>
        <dbReference type="ARBA" id="ARBA00022692"/>
    </source>
</evidence>
<dbReference type="PANTHER" id="PTHR42770">
    <property type="entry name" value="AMINO ACID TRANSPORTER-RELATED"/>
    <property type="match status" value="1"/>
</dbReference>
<dbReference type="InterPro" id="IPR002293">
    <property type="entry name" value="AA/rel_permease1"/>
</dbReference>
<evidence type="ECO:0000256" key="5">
    <source>
        <dbReference type="ARBA" id="ARBA00023136"/>
    </source>
</evidence>
<feature type="transmembrane region" description="Helical" evidence="6">
    <location>
        <begin position="226"/>
        <end position="247"/>
    </location>
</feature>
<evidence type="ECO:0000313" key="7">
    <source>
        <dbReference type="EMBL" id="HGE75632.1"/>
    </source>
</evidence>
<accession>A0A7V3VSZ1</accession>
<feature type="transmembrane region" description="Helical" evidence="6">
    <location>
        <begin position="162"/>
        <end position="181"/>
    </location>
</feature>
<sequence length="448" mass="49033">MIELAYSRLRRSLGLFPNYATIIGTLIGAGIFVVTGQAGAQAGPSVPIAYLVLFPVVLATAVPYMTFLSTPLGERPGGEYLDISRTSGSFYSGFMALWFKWMAYIGATGVLALSFGQYLNFFIPGVNPIFVGAVLLIIFYFTNLLGVGVYGRTEVIMTGIKLVAIAILVIPGLFTIKMSNFTPLFPFGLNGFTSILPSIFFAYAAFEAVGELSGETKDPRKTMPRVFFFGILITMIIYFLMSFVAFGNMPFISLSKSGSAMASVASHYLPFAGSAIVAIGALMAFTSAINGTFMAPPRFLMVMSEDNLLPSVFSHVNKRFKTPDFALTINLVVALFLMLTGTLQYILSITLQALFINYMLLDLALIALPFMNKKLYESAFVKPSKFLMILSAGFSFGSLMFFSYKLIFGSWELILISGLAGSSVYLYSKLKSKEKIIALKESIEHEFE</sequence>
<feature type="transmembrane region" description="Helical" evidence="6">
    <location>
        <begin position="353"/>
        <end position="372"/>
    </location>
</feature>
<dbReference type="Pfam" id="PF13520">
    <property type="entry name" value="AA_permease_2"/>
    <property type="match status" value="1"/>
</dbReference>
<feature type="transmembrane region" description="Helical" evidence="6">
    <location>
        <begin position="129"/>
        <end position="150"/>
    </location>
</feature>
<reference evidence="7" key="1">
    <citation type="journal article" date="2020" name="mSystems">
        <title>Genome- and Community-Level Interaction Insights into Carbon Utilization and Element Cycling Functions of Hydrothermarchaeota in Hydrothermal Sediment.</title>
        <authorList>
            <person name="Zhou Z."/>
            <person name="Liu Y."/>
            <person name="Xu W."/>
            <person name="Pan J."/>
            <person name="Luo Z.H."/>
            <person name="Li M."/>
        </authorList>
    </citation>
    <scope>NUCLEOTIDE SEQUENCE [LARGE SCALE GENOMIC DNA]</scope>
    <source>
        <strain evidence="7">SpSt-966</strain>
    </source>
</reference>
<keyword evidence="3 6" id="KW-0812">Transmembrane</keyword>
<dbReference type="EMBL" id="DTPE01000230">
    <property type="protein sequence ID" value="HGE75632.1"/>
    <property type="molecule type" value="Genomic_DNA"/>
</dbReference>
<proteinExistence type="predicted"/>
<feature type="transmembrane region" description="Helical" evidence="6">
    <location>
        <begin position="101"/>
        <end position="123"/>
    </location>
</feature>
<protein>
    <submittedName>
        <fullName evidence="7">Amino acid permease</fullName>
    </submittedName>
</protein>
<name>A0A7V3VSZ1_9BACT</name>
<dbReference type="GO" id="GO:0022857">
    <property type="term" value="F:transmembrane transporter activity"/>
    <property type="evidence" value="ECO:0007669"/>
    <property type="project" value="InterPro"/>
</dbReference>
<evidence type="ECO:0000256" key="6">
    <source>
        <dbReference type="SAM" id="Phobius"/>
    </source>
</evidence>
<dbReference type="Gene3D" id="1.20.1740.10">
    <property type="entry name" value="Amino acid/polyamine transporter I"/>
    <property type="match status" value="1"/>
</dbReference>